<protein>
    <submittedName>
        <fullName evidence="3">Protein SHOOT GRAVITROPISM 6</fullName>
    </submittedName>
</protein>
<dbReference type="AlphaFoldDB" id="A0A0N4VJJ2"/>
<dbReference type="WBParaSite" id="EVEC_0001101301-mRNA-1">
    <property type="protein sequence ID" value="EVEC_0001101301-mRNA-1"/>
    <property type="gene ID" value="EVEC_0001101301"/>
</dbReference>
<proteinExistence type="predicted"/>
<evidence type="ECO:0000313" key="2">
    <source>
        <dbReference type="Proteomes" id="UP000274131"/>
    </source>
</evidence>
<name>A0A0N4VJJ2_ENTVE</name>
<reference evidence="3" key="1">
    <citation type="submission" date="2017-02" db="UniProtKB">
        <authorList>
            <consortium name="WormBaseParasite"/>
        </authorList>
    </citation>
    <scope>IDENTIFICATION</scope>
</reference>
<reference evidence="1 2" key="2">
    <citation type="submission" date="2018-10" db="EMBL/GenBank/DDBJ databases">
        <authorList>
            <consortium name="Pathogen Informatics"/>
        </authorList>
    </citation>
    <scope>NUCLEOTIDE SEQUENCE [LARGE SCALE GENOMIC DNA]</scope>
</reference>
<dbReference type="EMBL" id="UXUI01010747">
    <property type="protein sequence ID" value="VDD95587.1"/>
    <property type="molecule type" value="Genomic_DNA"/>
</dbReference>
<dbReference type="GO" id="GO:0061462">
    <property type="term" value="P:protein localization to lysosome"/>
    <property type="evidence" value="ECO:0007669"/>
    <property type="project" value="TreeGrafter"/>
</dbReference>
<dbReference type="OrthoDB" id="18134at2759"/>
<dbReference type="SUPFAM" id="SSF158548">
    <property type="entry name" value="FLJ32549 domain-like"/>
    <property type="match status" value="1"/>
</dbReference>
<dbReference type="SUPFAM" id="SSF160651">
    <property type="entry name" value="FLJ32549 C-terminal domain-like"/>
    <property type="match status" value="1"/>
</dbReference>
<dbReference type="Proteomes" id="UP000274131">
    <property type="component" value="Unassembled WGS sequence"/>
</dbReference>
<dbReference type="Gene3D" id="1.10.3450.30">
    <property type="match status" value="2"/>
</dbReference>
<dbReference type="GO" id="GO:1904262">
    <property type="term" value="P:negative regulation of TORC1 signaling"/>
    <property type="evidence" value="ECO:0007669"/>
    <property type="project" value="TreeGrafter"/>
</dbReference>
<gene>
    <name evidence="1" type="ORF">EVEC_LOCUS10338</name>
</gene>
<dbReference type="STRING" id="51028.A0A0N4VJJ2"/>
<accession>A0A0N4VJJ2</accession>
<evidence type="ECO:0000313" key="3">
    <source>
        <dbReference type="WBParaSite" id="EVEC_0001101301-mRNA-1"/>
    </source>
</evidence>
<dbReference type="InterPro" id="IPR018544">
    <property type="entry name" value="KICS_2"/>
</dbReference>
<sequence length="379" mass="43001">MTSFRGKHKRQKPDVTDSACQILVSVCISLSGLEQHYYSFSFVRVRSHARKDADLLTLYEQTRTKVSGITAEYDSSGSVPCPIDIRNVLVDFISARITLIKVYDVLIALEGWDLEERIMQLISDLNNHKENLRGQLQHSYFSELVGLITSEICILCILLDVQLLIISGQALKLAQILVNFVGITKAPSIYLCGFIDQMYSVLFAKFSLYFYYNLSPYCPRGDFEQAINDIGQPNFFQLFSSFYRKHDALYITFLSSVPGFGDFNKDADGVWSRLASPICDENSKFRVLYCFGGDRKQLFRLLPVALNIIVERKLLKREVLAVHDESAVHSYLVSLVEASVYMVMITNRNLKGNDGKYVRFISDICKTLAFTKLCQTPAG</sequence>
<dbReference type="GO" id="GO:0034198">
    <property type="term" value="P:cellular response to amino acid starvation"/>
    <property type="evidence" value="ECO:0007669"/>
    <property type="project" value="TreeGrafter"/>
</dbReference>
<dbReference type="PANTHER" id="PTHR31581">
    <property type="entry name" value="KICSTOR COMPLEX PROTEIN C12ORF66"/>
    <property type="match status" value="1"/>
</dbReference>
<dbReference type="GO" id="GO:0042149">
    <property type="term" value="P:cellular response to glucose starvation"/>
    <property type="evidence" value="ECO:0007669"/>
    <property type="project" value="TreeGrafter"/>
</dbReference>
<dbReference type="PANTHER" id="PTHR31581:SF1">
    <property type="entry name" value="KICSTOR SUBUNIT 2"/>
    <property type="match status" value="1"/>
</dbReference>
<organism evidence="3">
    <name type="scientific">Enterobius vermicularis</name>
    <name type="common">Human pinworm</name>
    <dbReference type="NCBI Taxonomy" id="51028"/>
    <lineage>
        <taxon>Eukaryota</taxon>
        <taxon>Metazoa</taxon>
        <taxon>Ecdysozoa</taxon>
        <taxon>Nematoda</taxon>
        <taxon>Chromadorea</taxon>
        <taxon>Rhabditida</taxon>
        <taxon>Spirurina</taxon>
        <taxon>Oxyuridomorpha</taxon>
        <taxon>Oxyuroidea</taxon>
        <taxon>Oxyuridae</taxon>
        <taxon>Enterobius</taxon>
    </lineage>
</organism>
<dbReference type="Pfam" id="PF09404">
    <property type="entry name" value="C12orf66_like"/>
    <property type="match status" value="1"/>
</dbReference>
<dbReference type="InterPro" id="IPR038060">
    <property type="entry name" value="C12orf66-like_central_sf"/>
</dbReference>
<evidence type="ECO:0000313" key="1">
    <source>
        <dbReference type="EMBL" id="VDD95587.1"/>
    </source>
</evidence>
<keyword evidence="2" id="KW-1185">Reference proteome</keyword>